<protein>
    <recommendedName>
        <fullName evidence="5">Tctex1 domain-containing protein 2</fullName>
    </recommendedName>
</protein>
<proteinExistence type="inferred from homology"/>
<dbReference type="GO" id="GO:0045505">
    <property type="term" value="F:dynein intermediate chain binding"/>
    <property type="evidence" value="ECO:0007669"/>
    <property type="project" value="TreeGrafter"/>
</dbReference>
<dbReference type="PANTHER" id="PTHR21255">
    <property type="entry name" value="T-COMPLEX-ASSOCIATED-TESTIS-EXPRESSED 1/ DYNEIN LIGHT CHAIN"/>
    <property type="match status" value="1"/>
</dbReference>
<dbReference type="AlphaFoldDB" id="A0A9P0HP36"/>
<name>A0A9P0HP36_NEZVI</name>
<dbReference type="OrthoDB" id="10260741at2759"/>
<dbReference type="Proteomes" id="UP001152798">
    <property type="component" value="Chromosome 6"/>
</dbReference>
<sequence>MAAQKQKSRSSREEPKKNSLIQELIKSDADEDKNSKKMELFKSAGFDMRPDLSKKFRSFSIQSIISKVLNDNLYGQTYSPDTAEELTKSLATTIRLKLKGEVYERYKLIVNVVLGERRGGGVKVGARCLWDPETDSYTSESFVNESLFCVASVYGLLFY</sequence>
<accession>A0A9P0HP36</accession>
<dbReference type="GO" id="GO:0005868">
    <property type="term" value="C:cytoplasmic dynein complex"/>
    <property type="evidence" value="ECO:0007669"/>
    <property type="project" value="TreeGrafter"/>
</dbReference>
<evidence type="ECO:0000256" key="2">
    <source>
        <dbReference type="SAM" id="MobiDB-lite"/>
    </source>
</evidence>
<dbReference type="Gene3D" id="3.30.1140.40">
    <property type="entry name" value="Tctex-1"/>
    <property type="match status" value="1"/>
</dbReference>
<evidence type="ECO:0000256" key="1">
    <source>
        <dbReference type="ARBA" id="ARBA00005361"/>
    </source>
</evidence>
<organism evidence="3 4">
    <name type="scientific">Nezara viridula</name>
    <name type="common">Southern green stink bug</name>
    <name type="synonym">Cimex viridulus</name>
    <dbReference type="NCBI Taxonomy" id="85310"/>
    <lineage>
        <taxon>Eukaryota</taxon>
        <taxon>Metazoa</taxon>
        <taxon>Ecdysozoa</taxon>
        <taxon>Arthropoda</taxon>
        <taxon>Hexapoda</taxon>
        <taxon>Insecta</taxon>
        <taxon>Pterygota</taxon>
        <taxon>Neoptera</taxon>
        <taxon>Paraneoptera</taxon>
        <taxon>Hemiptera</taxon>
        <taxon>Heteroptera</taxon>
        <taxon>Panheteroptera</taxon>
        <taxon>Pentatomomorpha</taxon>
        <taxon>Pentatomoidea</taxon>
        <taxon>Pentatomidae</taxon>
        <taxon>Pentatominae</taxon>
        <taxon>Nezara</taxon>
    </lineage>
</organism>
<dbReference type="Pfam" id="PF03645">
    <property type="entry name" value="Tctex-1"/>
    <property type="match status" value="1"/>
</dbReference>
<gene>
    <name evidence="3" type="ORF">NEZAVI_LOCUS13669</name>
</gene>
<dbReference type="GO" id="GO:0005737">
    <property type="term" value="C:cytoplasm"/>
    <property type="evidence" value="ECO:0007669"/>
    <property type="project" value="TreeGrafter"/>
</dbReference>
<dbReference type="PANTHER" id="PTHR21255:SF7">
    <property type="entry name" value="DYNEIN LIGHT CHAIN TCTEX-TYPE PROTEIN 2B"/>
    <property type="match status" value="1"/>
</dbReference>
<comment type="similarity">
    <text evidence="1">Belongs to the dynein light chain Tctex-type family.</text>
</comment>
<dbReference type="EMBL" id="OV725082">
    <property type="protein sequence ID" value="CAH1405455.1"/>
    <property type="molecule type" value="Genomic_DNA"/>
</dbReference>
<dbReference type="InterPro" id="IPR038586">
    <property type="entry name" value="Tctex-1-like_sf"/>
</dbReference>
<feature type="region of interest" description="Disordered" evidence="2">
    <location>
        <begin position="1"/>
        <end position="33"/>
    </location>
</feature>
<evidence type="ECO:0000313" key="4">
    <source>
        <dbReference type="Proteomes" id="UP001152798"/>
    </source>
</evidence>
<reference evidence="3" key="1">
    <citation type="submission" date="2022-01" db="EMBL/GenBank/DDBJ databases">
        <authorList>
            <person name="King R."/>
        </authorList>
    </citation>
    <scope>NUCLEOTIDE SEQUENCE</scope>
</reference>
<evidence type="ECO:0008006" key="5">
    <source>
        <dbReference type="Google" id="ProtNLM"/>
    </source>
</evidence>
<dbReference type="InterPro" id="IPR005334">
    <property type="entry name" value="Tctex-1-like"/>
</dbReference>
<dbReference type="FunFam" id="3.30.1140.40:FF:000003">
    <property type="entry name" value="tctex1 domain-containing protein 2"/>
    <property type="match status" value="1"/>
</dbReference>
<dbReference type="CDD" id="cd21459">
    <property type="entry name" value="DLC-like_TCTEX1D2"/>
    <property type="match status" value="1"/>
</dbReference>
<dbReference type="GO" id="GO:0007018">
    <property type="term" value="P:microtubule-based movement"/>
    <property type="evidence" value="ECO:0007669"/>
    <property type="project" value="TreeGrafter"/>
</dbReference>
<evidence type="ECO:0000313" key="3">
    <source>
        <dbReference type="EMBL" id="CAH1405455.1"/>
    </source>
</evidence>
<keyword evidence="4" id="KW-1185">Reference proteome</keyword>